<keyword evidence="4" id="KW-0472">Membrane</keyword>
<dbReference type="OrthoDB" id="417877at2759"/>
<protein>
    <recommendedName>
        <fullName evidence="5">FAD-binding domain-containing protein</fullName>
    </recommendedName>
</protein>
<reference evidence="6" key="1">
    <citation type="journal article" date="2020" name="New Phytol.">
        <title>Comparative genomics reveals dynamic genome evolution in host specialist ectomycorrhizal fungi.</title>
        <authorList>
            <person name="Lofgren L.A."/>
            <person name="Nguyen N.H."/>
            <person name="Vilgalys R."/>
            <person name="Ruytinx J."/>
            <person name="Liao H.L."/>
            <person name="Branco S."/>
            <person name="Kuo A."/>
            <person name="LaButti K."/>
            <person name="Lipzen A."/>
            <person name="Andreopoulos W."/>
            <person name="Pangilinan J."/>
            <person name="Riley R."/>
            <person name="Hundley H."/>
            <person name="Na H."/>
            <person name="Barry K."/>
            <person name="Grigoriev I.V."/>
            <person name="Stajich J.E."/>
            <person name="Kennedy P.G."/>
        </authorList>
    </citation>
    <scope>NUCLEOTIDE SEQUENCE</scope>
    <source>
        <strain evidence="6">FC423</strain>
    </source>
</reference>
<feature type="domain" description="FAD-binding" evidence="5">
    <location>
        <begin position="318"/>
        <end position="386"/>
    </location>
</feature>
<evidence type="ECO:0000256" key="4">
    <source>
        <dbReference type="SAM" id="Phobius"/>
    </source>
</evidence>
<evidence type="ECO:0000313" key="7">
    <source>
        <dbReference type="Proteomes" id="UP000823399"/>
    </source>
</evidence>
<keyword evidence="1" id="KW-0285">Flavoprotein</keyword>
<dbReference type="SUPFAM" id="SSF54373">
    <property type="entry name" value="FAD-linked reductases, C-terminal domain"/>
    <property type="match status" value="1"/>
</dbReference>
<evidence type="ECO:0000259" key="5">
    <source>
        <dbReference type="Pfam" id="PF01494"/>
    </source>
</evidence>
<dbReference type="PANTHER" id="PTHR46720:SF3">
    <property type="entry name" value="FAD-BINDING DOMAIN-CONTAINING PROTEIN-RELATED"/>
    <property type="match status" value="1"/>
</dbReference>
<dbReference type="Pfam" id="PF01494">
    <property type="entry name" value="FAD_binding_3"/>
    <property type="match status" value="2"/>
</dbReference>
<dbReference type="InterPro" id="IPR051104">
    <property type="entry name" value="FAD_monoxygenase"/>
</dbReference>
<feature type="domain" description="FAD-binding" evidence="5">
    <location>
        <begin position="11"/>
        <end position="183"/>
    </location>
</feature>
<dbReference type="GO" id="GO:0044550">
    <property type="term" value="P:secondary metabolite biosynthetic process"/>
    <property type="evidence" value="ECO:0007669"/>
    <property type="project" value="TreeGrafter"/>
</dbReference>
<accession>A0A9P7JUF7</accession>
<dbReference type="SUPFAM" id="SSF51905">
    <property type="entry name" value="FAD/NAD(P)-binding domain"/>
    <property type="match status" value="1"/>
</dbReference>
<keyword evidence="7" id="KW-1185">Reference proteome</keyword>
<keyword evidence="4" id="KW-1133">Transmembrane helix</keyword>
<dbReference type="InterPro" id="IPR036188">
    <property type="entry name" value="FAD/NAD-bd_sf"/>
</dbReference>
<proteinExistence type="predicted"/>
<dbReference type="RefSeq" id="XP_041292873.1">
    <property type="nucleotide sequence ID" value="XM_041437341.1"/>
</dbReference>
<organism evidence="6 7">
    <name type="scientific">Suillus discolor</name>
    <dbReference type="NCBI Taxonomy" id="1912936"/>
    <lineage>
        <taxon>Eukaryota</taxon>
        <taxon>Fungi</taxon>
        <taxon>Dikarya</taxon>
        <taxon>Basidiomycota</taxon>
        <taxon>Agaricomycotina</taxon>
        <taxon>Agaricomycetes</taxon>
        <taxon>Agaricomycetidae</taxon>
        <taxon>Boletales</taxon>
        <taxon>Suillineae</taxon>
        <taxon>Suillaceae</taxon>
        <taxon>Suillus</taxon>
    </lineage>
</organism>
<dbReference type="InterPro" id="IPR002938">
    <property type="entry name" value="FAD-bd"/>
</dbReference>
<dbReference type="Proteomes" id="UP000823399">
    <property type="component" value="Unassembled WGS sequence"/>
</dbReference>
<dbReference type="GO" id="GO:0016491">
    <property type="term" value="F:oxidoreductase activity"/>
    <property type="evidence" value="ECO:0007669"/>
    <property type="project" value="UniProtKB-KW"/>
</dbReference>
<sequence>MSLSSDPPKFRVAICGAGIAGLFLAITIGQFAGRDIHIDLYEARDAITTAGFGVGISRRAAEVMVELGLYEKISHISASSPSSSYVSTGRRLRKSDAPNGGFEWFHYISKTIKQGFSMHRQELVDILKQSIPSSCTMHINKRLTKYEKQSSGSLALYFADDSTSITDVLIGADGIHSPVRKTLFETISPDIIDPSKIRHYSDPSWTGTLVYRSIFPVEKLLKLDPNNVAAKDFVMFCGRGKHIVSYPVSRGTLINVVAYVADEQKTGIPFEGHWVSAVSQEEVMKAYQDFEPNAKRVLDCFENPSRWALHVLNELPLFTWDRVALIGDAAHAMTSHLAAGAGQAIEDAFVLGRLLAHPLTTLDNVPTALKAYQDVRLSFTQFVARQSERTTRPIYDFCALGTDRGNEQEEMEILKEKMVDLLESWVSEGEGGAVAEWVKAERQLQEGSYSGRCENSAT</sequence>
<dbReference type="PRINTS" id="PR00420">
    <property type="entry name" value="RNGMNOXGNASE"/>
</dbReference>
<evidence type="ECO:0000256" key="2">
    <source>
        <dbReference type="ARBA" id="ARBA00022827"/>
    </source>
</evidence>
<keyword evidence="3" id="KW-0560">Oxidoreductase</keyword>
<dbReference type="PANTHER" id="PTHR46720">
    <property type="entry name" value="HYDROXYLASE, PUTATIVE (AFU_ORTHOLOGUE AFUA_3G01460)-RELATED"/>
    <property type="match status" value="1"/>
</dbReference>
<comment type="caution">
    <text evidence="6">The sequence shown here is derived from an EMBL/GenBank/DDBJ whole genome shotgun (WGS) entry which is preliminary data.</text>
</comment>
<keyword evidence="2" id="KW-0274">FAD</keyword>
<dbReference type="GO" id="GO:0071949">
    <property type="term" value="F:FAD binding"/>
    <property type="evidence" value="ECO:0007669"/>
    <property type="project" value="InterPro"/>
</dbReference>
<dbReference type="GeneID" id="64699600"/>
<name>A0A9P7JUF7_9AGAM</name>
<feature type="transmembrane region" description="Helical" evidence="4">
    <location>
        <begin position="12"/>
        <end position="32"/>
    </location>
</feature>
<evidence type="ECO:0000256" key="1">
    <source>
        <dbReference type="ARBA" id="ARBA00022630"/>
    </source>
</evidence>
<keyword evidence="4" id="KW-0812">Transmembrane</keyword>
<dbReference type="EMBL" id="JABBWM010000027">
    <property type="protein sequence ID" value="KAG2108428.1"/>
    <property type="molecule type" value="Genomic_DNA"/>
</dbReference>
<evidence type="ECO:0000256" key="3">
    <source>
        <dbReference type="ARBA" id="ARBA00023002"/>
    </source>
</evidence>
<dbReference type="AlphaFoldDB" id="A0A9P7JUF7"/>
<dbReference type="Gene3D" id="3.50.50.60">
    <property type="entry name" value="FAD/NAD(P)-binding domain"/>
    <property type="match status" value="1"/>
</dbReference>
<gene>
    <name evidence="6" type="ORF">F5147DRAFT_694926</name>
</gene>
<evidence type="ECO:0000313" key="6">
    <source>
        <dbReference type="EMBL" id="KAG2108428.1"/>
    </source>
</evidence>